<feature type="chain" id="PRO_5025580649" description="DUF7282 domain-containing protein" evidence="1">
    <location>
        <begin position="21"/>
        <end position="292"/>
    </location>
</feature>
<gene>
    <name evidence="3" type="ORF">GZA08_10675</name>
</gene>
<evidence type="ECO:0000313" key="4">
    <source>
        <dbReference type="Proteomes" id="UP000474757"/>
    </source>
</evidence>
<dbReference type="Pfam" id="PF23951">
    <property type="entry name" value="DUF7282"/>
    <property type="match status" value="2"/>
</dbReference>
<feature type="signal peptide" evidence="1">
    <location>
        <begin position="1"/>
        <end position="20"/>
    </location>
</feature>
<accession>A0A6B2JT59</accession>
<evidence type="ECO:0000259" key="2">
    <source>
        <dbReference type="Pfam" id="PF23951"/>
    </source>
</evidence>
<protein>
    <recommendedName>
        <fullName evidence="2">DUF7282 domain-containing protein</fullName>
    </recommendedName>
</protein>
<keyword evidence="1" id="KW-0732">Signal</keyword>
<reference evidence="3 4" key="1">
    <citation type="submission" date="2020-02" db="EMBL/GenBank/DDBJ databases">
        <title>Pseudoroseicyclus tamarix, sp. nov., isolated from offshore sediment of a Tamarix chinensis forest.</title>
        <authorList>
            <person name="Gai Y."/>
        </authorList>
    </citation>
    <scope>NUCLEOTIDE SEQUENCE [LARGE SCALE GENOMIC DNA]</scope>
    <source>
        <strain evidence="3 4">CLL3-39</strain>
    </source>
</reference>
<evidence type="ECO:0000256" key="1">
    <source>
        <dbReference type="SAM" id="SignalP"/>
    </source>
</evidence>
<evidence type="ECO:0000313" key="3">
    <source>
        <dbReference type="EMBL" id="NDV01428.1"/>
    </source>
</evidence>
<sequence length="292" mass="31479">MKTLFLTTAATALAATAATAQSDMEPSMGMSAPTYGENSVAFSDVVATNDGYLVLQEVDEMGEPIADRYFSAPITAGANDEVTVELPEGLNSGSRYTASLYEESGDNAMFDYDGDMADTPVMMDGQPLMARYNYDGEFFVDDEETPINAQAVMEDDATAGVEPVDEMAEDEMSDDMDMSGAPMVDVSDVMFDGDTATFSTVMADVDGYLVIHAVEDGETLVPQSLGHTWVTAGENTDVAVTIDYDYVEGEDYVAMLHEETNGNETYEFGIDRTDVDTPVTVDGEVVAEQFTR</sequence>
<organism evidence="3 4">
    <name type="scientific">Pseudoroseicyclus tamaricis</name>
    <dbReference type="NCBI Taxonomy" id="2705421"/>
    <lineage>
        <taxon>Bacteria</taxon>
        <taxon>Pseudomonadati</taxon>
        <taxon>Pseudomonadota</taxon>
        <taxon>Alphaproteobacteria</taxon>
        <taxon>Rhodobacterales</taxon>
        <taxon>Paracoccaceae</taxon>
        <taxon>Pseudoroseicyclus</taxon>
    </lineage>
</organism>
<name>A0A6B2JT59_9RHOB</name>
<feature type="domain" description="DUF7282" evidence="2">
    <location>
        <begin position="27"/>
        <end position="131"/>
    </location>
</feature>
<dbReference type="AlphaFoldDB" id="A0A6B2JT59"/>
<feature type="domain" description="DUF7282" evidence="2">
    <location>
        <begin position="183"/>
        <end position="289"/>
    </location>
</feature>
<dbReference type="EMBL" id="JAAGAB010000002">
    <property type="protein sequence ID" value="NDV01428.1"/>
    <property type="molecule type" value="Genomic_DNA"/>
</dbReference>
<comment type="caution">
    <text evidence="3">The sequence shown here is derived from an EMBL/GenBank/DDBJ whole genome shotgun (WGS) entry which is preliminary data.</text>
</comment>
<dbReference type="InterPro" id="IPR055706">
    <property type="entry name" value="Slg1/2_DUF7282"/>
</dbReference>
<dbReference type="Proteomes" id="UP000474757">
    <property type="component" value="Unassembled WGS sequence"/>
</dbReference>
<dbReference type="RefSeq" id="WP_163893285.1">
    <property type="nucleotide sequence ID" value="NZ_JAAFYS010000002.1"/>
</dbReference>
<keyword evidence="4" id="KW-1185">Reference proteome</keyword>
<proteinExistence type="predicted"/>